<dbReference type="Pfam" id="PF12706">
    <property type="entry name" value="Lactamase_B_2"/>
    <property type="match status" value="1"/>
</dbReference>
<evidence type="ECO:0000313" key="2">
    <source>
        <dbReference type="EMBL" id="VAW42973.1"/>
    </source>
</evidence>
<reference evidence="2" key="1">
    <citation type="submission" date="2018-06" db="EMBL/GenBank/DDBJ databases">
        <authorList>
            <person name="Zhirakovskaya E."/>
        </authorList>
    </citation>
    <scope>NUCLEOTIDE SEQUENCE</scope>
</reference>
<dbReference type="InterPro" id="IPR001279">
    <property type="entry name" value="Metallo-B-lactamas"/>
</dbReference>
<feature type="domain" description="Metallo-beta-lactamase" evidence="1">
    <location>
        <begin position="75"/>
        <end position="273"/>
    </location>
</feature>
<sequence>MLNFPPNKVTAVVLGMMQDAGLPHAGCTCPRCTAAFNDPARAAYAACLAIVDTRDTERRREGAEIHGEKQGAKVYLLDATPDIKFQLNLLARVLGQHPERQNRLRQPDGIFLTHAHVGHIGGLPQLSKEAMLVHDLPIYATPALCNLIQGTKLWSPLVQELDFRPMPSGTTVNLGDGLRITAVPVPHRDEWGVGTVAFKIEGPQKSLLYLPDIDAWEQWPEAEAMLNSVDMALVDASFYSRDELGGRAPVAHPLVTETLKRFAHLADKLVLTHLNHTNVVLDKGSVAETAVLQAGFRIAQTGTMFNL</sequence>
<dbReference type="AlphaFoldDB" id="A0A3B0VS60"/>
<evidence type="ECO:0000259" key="1">
    <source>
        <dbReference type="Pfam" id="PF12706"/>
    </source>
</evidence>
<name>A0A3B0VS60_9ZZZZ</name>
<dbReference type="PANTHER" id="PTHR42663">
    <property type="entry name" value="HYDROLASE C777.06C-RELATED-RELATED"/>
    <property type="match status" value="1"/>
</dbReference>
<dbReference type="InterPro" id="IPR036866">
    <property type="entry name" value="RibonucZ/Hydroxyglut_hydro"/>
</dbReference>
<dbReference type="SUPFAM" id="SSF56281">
    <property type="entry name" value="Metallo-hydrolase/oxidoreductase"/>
    <property type="match status" value="1"/>
</dbReference>
<organism evidence="2">
    <name type="scientific">hydrothermal vent metagenome</name>
    <dbReference type="NCBI Taxonomy" id="652676"/>
    <lineage>
        <taxon>unclassified sequences</taxon>
        <taxon>metagenomes</taxon>
        <taxon>ecological metagenomes</taxon>
    </lineage>
</organism>
<gene>
    <name evidence="2" type="ORF">MNBD_CHLOROFLEXI01-1980</name>
</gene>
<protein>
    <recommendedName>
        <fullName evidence="1">Metallo-beta-lactamase domain-containing protein</fullName>
    </recommendedName>
</protein>
<proteinExistence type="predicted"/>
<dbReference type="PANTHER" id="PTHR42663:SF6">
    <property type="entry name" value="HYDROLASE C777.06C-RELATED"/>
    <property type="match status" value="1"/>
</dbReference>
<accession>A0A3B0VS60</accession>
<dbReference type="EMBL" id="UOEU01000993">
    <property type="protein sequence ID" value="VAW42973.1"/>
    <property type="molecule type" value="Genomic_DNA"/>
</dbReference>
<dbReference type="Gene3D" id="3.60.15.10">
    <property type="entry name" value="Ribonuclease Z/Hydroxyacylglutathione hydrolase-like"/>
    <property type="match status" value="1"/>
</dbReference>